<feature type="compositionally biased region" description="Basic and acidic residues" evidence="1">
    <location>
        <begin position="270"/>
        <end position="298"/>
    </location>
</feature>
<feature type="region of interest" description="Disordered" evidence="1">
    <location>
        <begin position="270"/>
        <end position="330"/>
    </location>
</feature>
<gene>
    <name evidence="2" type="ORF">P7680_20830</name>
</gene>
<sequence>MIIKSTRVQTKSGVSNLSNHLLNKPEENEKIILLEGFKSDFDDFHKEAVLDGSKFAFRHFSINPGCDWTYDQQLKTVDKIKQEYQAENLPHLLVKHSKRLADGTKNEHLHLVLPERFNGKTLSSSWNFARNERLARECEFEFGHKITIGKHNKSASHFVSDEKLKNILLENSKKQMPKAAFSAVQHQRSKREGFDLPKAKKLIKQLHEQSDGFKAFNAALSENGFIVKKGRKTAIVEMDGHFIGSLNRLVGMSKKDFLYKYKGEKIEKGISEKGTQKEDRSIKGNFHDGEKNQGEHGRNSRTSESGRGIQDRPSDRNSGGNSSQPEETRGNFVENFKLEAGLKHPDRSVKLDNILNDIKNLNNQHSKNVEPNSNQIEPSFKISTSTRRALVKGARNARNFASVVASGSSGDIGTPITAEDNLRQIRAAPKIF</sequence>
<feature type="compositionally biased region" description="Polar residues" evidence="1">
    <location>
        <begin position="316"/>
        <end position="325"/>
    </location>
</feature>
<evidence type="ECO:0000313" key="2">
    <source>
        <dbReference type="EMBL" id="MDG4721464.1"/>
    </source>
</evidence>
<dbReference type="RefSeq" id="WP_278007007.1">
    <property type="nucleotide sequence ID" value="NZ_JARSBO010000013.1"/>
</dbReference>
<dbReference type="EMBL" id="JARSBO010000013">
    <property type="protein sequence ID" value="MDG4721464.1"/>
    <property type="molecule type" value="Genomic_DNA"/>
</dbReference>
<comment type="caution">
    <text evidence="2">The sequence shown here is derived from an EMBL/GenBank/DDBJ whole genome shotgun (WGS) entry which is preliminary data.</text>
</comment>
<proteinExistence type="predicted"/>
<evidence type="ECO:0000313" key="3">
    <source>
        <dbReference type="Proteomes" id="UP001529180"/>
    </source>
</evidence>
<evidence type="ECO:0000256" key="1">
    <source>
        <dbReference type="SAM" id="MobiDB-lite"/>
    </source>
</evidence>
<dbReference type="Proteomes" id="UP001529180">
    <property type="component" value="Unassembled WGS sequence"/>
</dbReference>
<reference evidence="2 3" key="1">
    <citation type="submission" date="2023-03" db="EMBL/GenBank/DDBJ databases">
        <title>Strain FZY0004 represents a novel species in the genus Thalassospira isolated from seawater.</title>
        <authorList>
            <person name="Fu Z.-Y."/>
        </authorList>
    </citation>
    <scope>NUCLEOTIDE SEQUENCE [LARGE SCALE GENOMIC DNA]</scope>
    <source>
        <strain evidence="2 3">FZY0004</strain>
    </source>
</reference>
<organism evidence="2 3">
    <name type="scientific">Thalassospira aquimaris</name>
    <dbReference type="NCBI Taxonomy" id="3037796"/>
    <lineage>
        <taxon>Bacteria</taxon>
        <taxon>Pseudomonadati</taxon>
        <taxon>Pseudomonadota</taxon>
        <taxon>Alphaproteobacteria</taxon>
        <taxon>Rhodospirillales</taxon>
        <taxon>Thalassospiraceae</taxon>
        <taxon>Thalassospira</taxon>
    </lineage>
</organism>
<name>A0ABT6GHA4_9PROT</name>
<evidence type="ECO:0008006" key="4">
    <source>
        <dbReference type="Google" id="ProtNLM"/>
    </source>
</evidence>
<keyword evidence="3" id="KW-1185">Reference proteome</keyword>
<protein>
    <recommendedName>
        <fullName evidence="4">Relaxase</fullName>
    </recommendedName>
</protein>
<accession>A0ABT6GHA4</accession>